<evidence type="ECO:0000256" key="3">
    <source>
        <dbReference type="ARBA" id="ARBA00022692"/>
    </source>
</evidence>
<gene>
    <name evidence="7" type="ORF">Cch02nite_02060</name>
</gene>
<comment type="similarity">
    <text evidence="2">Belongs to the TMEM86 family.</text>
</comment>
<keyword evidence="3 6" id="KW-0812">Transmembrane</keyword>
<dbReference type="EMBL" id="BONG01000001">
    <property type="protein sequence ID" value="GIF86762.1"/>
    <property type="molecule type" value="Genomic_DNA"/>
</dbReference>
<sequence>MRADRLVLGLFGVASVLNVVAAGIQSRPLDWATKPLLLPLLALWFFLNQRAEGVRPTAGILAALLFSWAGDVALQFDGGTAFIIGMALFGTAHVCYVTTFVRNGAPARMRRLPMLLVPIGYAVFLVAALTWLWPALSDAGLAVPMAVYGTLLSSTAALAAAFGWRTALGGGLFLISDLLIAVRVADAFAIPGPPVWVMVTYIAAQFLLATGWAQRRTA</sequence>
<evidence type="ECO:0000256" key="1">
    <source>
        <dbReference type="ARBA" id="ARBA00004141"/>
    </source>
</evidence>
<reference evidence="7 8" key="1">
    <citation type="submission" date="2021-01" db="EMBL/GenBank/DDBJ databases">
        <title>Whole genome shotgun sequence of Catellatospora chokoriensis NBRC 107358.</title>
        <authorList>
            <person name="Komaki H."/>
            <person name="Tamura T."/>
        </authorList>
    </citation>
    <scope>NUCLEOTIDE SEQUENCE [LARGE SCALE GENOMIC DNA]</scope>
    <source>
        <strain evidence="7 8">NBRC 107358</strain>
    </source>
</reference>
<feature type="transmembrane region" description="Helical" evidence="6">
    <location>
        <begin position="113"/>
        <end position="133"/>
    </location>
</feature>
<feature type="transmembrane region" description="Helical" evidence="6">
    <location>
        <begin position="171"/>
        <end position="189"/>
    </location>
</feature>
<dbReference type="GO" id="GO:0016020">
    <property type="term" value="C:membrane"/>
    <property type="evidence" value="ECO:0007669"/>
    <property type="project" value="UniProtKB-SubCell"/>
</dbReference>
<dbReference type="Pfam" id="PF07947">
    <property type="entry name" value="YhhN"/>
    <property type="match status" value="1"/>
</dbReference>
<evidence type="ECO:0000256" key="4">
    <source>
        <dbReference type="ARBA" id="ARBA00022989"/>
    </source>
</evidence>
<dbReference type="PANTHER" id="PTHR31885">
    <property type="entry name" value="GH04784P"/>
    <property type="match status" value="1"/>
</dbReference>
<dbReference type="RefSeq" id="WP_191840963.1">
    <property type="nucleotide sequence ID" value="NZ_BAAALB010000004.1"/>
</dbReference>
<evidence type="ECO:0000256" key="6">
    <source>
        <dbReference type="SAM" id="Phobius"/>
    </source>
</evidence>
<dbReference type="Proteomes" id="UP000619293">
    <property type="component" value="Unassembled WGS sequence"/>
</dbReference>
<dbReference type="AlphaFoldDB" id="A0A8J3JKW6"/>
<comment type="caution">
    <text evidence="7">The sequence shown here is derived from an EMBL/GenBank/DDBJ whole genome shotgun (WGS) entry which is preliminary data.</text>
</comment>
<keyword evidence="4 6" id="KW-1133">Transmembrane helix</keyword>
<name>A0A8J3JKW6_9ACTN</name>
<evidence type="ECO:0000313" key="7">
    <source>
        <dbReference type="EMBL" id="GIF86762.1"/>
    </source>
</evidence>
<organism evidence="7 8">
    <name type="scientific">Catellatospora chokoriensis</name>
    <dbReference type="NCBI Taxonomy" id="310353"/>
    <lineage>
        <taxon>Bacteria</taxon>
        <taxon>Bacillati</taxon>
        <taxon>Actinomycetota</taxon>
        <taxon>Actinomycetes</taxon>
        <taxon>Micromonosporales</taxon>
        <taxon>Micromonosporaceae</taxon>
        <taxon>Catellatospora</taxon>
    </lineage>
</organism>
<dbReference type="InterPro" id="IPR012506">
    <property type="entry name" value="TMEM86B-like"/>
</dbReference>
<protein>
    <submittedName>
        <fullName evidence="7">Uncharacterized protein</fullName>
    </submittedName>
</protein>
<evidence type="ECO:0000256" key="2">
    <source>
        <dbReference type="ARBA" id="ARBA00007375"/>
    </source>
</evidence>
<proteinExistence type="inferred from homology"/>
<evidence type="ECO:0000256" key="5">
    <source>
        <dbReference type="ARBA" id="ARBA00023136"/>
    </source>
</evidence>
<evidence type="ECO:0000313" key="8">
    <source>
        <dbReference type="Proteomes" id="UP000619293"/>
    </source>
</evidence>
<keyword evidence="5 6" id="KW-0472">Membrane</keyword>
<keyword evidence="8" id="KW-1185">Reference proteome</keyword>
<feature type="transmembrane region" description="Helical" evidence="6">
    <location>
        <begin position="145"/>
        <end position="164"/>
    </location>
</feature>
<feature type="transmembrane region" description="Helical" evidence="6">
    <location>
        <begin position="195"/>
        <end position="213"/>
    </location>
</feature>
<dbReference type="GO" id="GO:0016787">
    <property type="term" value="F:hydrolase activity"/>
    <property type="evidence" value="ECO:0007669"/>
    <property type="project" value="TreeGrafter"/>
</dbReference>
<comment type="subcellular location">
    <subcellularLocation>
        <location evidence="1">Membrane</location>
        <topology evidence="1">Multi-pass membrane protein</topology>
    </subcellularLocation>
</comment>
<accession>A0A8J3JKW6</accession>
<feature type="transmembrane region" description="Helical" evidence="6">
    <location>
        <begin position="82"/>
        <end position="101"/>
    </location>
</feature>
<dbReference type="PANTHER" id="PTHR31885:SF6">
    <property type="entry name" value="GH04784P"/>
    <property type="match status" value="1"/>
</dbReference>